<dbReference type="SUPFAM" id="SSF69255">
    <property type="entry name" value="gp5 N-terminal domain-like"/>
    <property type="match status" value="1"/>
</dbReference>
<dbReference type="Gene3D" id="4.10.220.110">
    <property type="match status" value="1"/>
</dbReference>
<comment type="similarity">
    <text evidence="1">Belongs to the VgrG protein family.</text>
</comment>
<dbReference type="InterPro" id="IPR006533">
    <property type="entry name" value="T6SS_Vgr_RhsGE"/>
</dbReference>
<organism evidence="3 4">
    <name type="scientific">Paraburkholderia caballeronis</name>
    <dbReference type="NCBI Taxonomy" id="416943"/>
    <lineage>
        <taxon>Bacteria</taxon>
        <taxon>Pseudomonadati</taxon>
        <taxon>Pseudomonadota</taxon>
        <taxon>Betaproteobacteria</taxon>
        <taxon>Burkholderiales</taxon>
        <taxon>Burkholderiaceae</taxon>
        <taxon>Paraburkholderia</taxon>
    </lineage>
</organism>
<evidence type="ECO:0000313" key="3">
    <source>
        <dbReference type="EMBL" id="SEL94086.1"/>
    </source>
</evidence>
<dbReference type="NCBIfam" id="TIGR03361">
    <property type="entry name" value="VI_Rhs_Vgr"/>
    <property type="match status" value="1"/>
</dbReference>
<dbReference type="InterPro" id="IPR017847">
    <property type="entry name" value="T6SS_RhsGE_Vgr_subset"/>
</dbReference>
<dbReference type="SUPFAM" id="SSF69279">
    <property type="entry name" value="Phage tail proteins"/>
    <property type="match status" value="2"/>
</dbReference>
<dbReference type="AlphaFoldDB" id="A0A1H7UBE5"/>
<dbReference type="Gene3D" id="2.30.110.50">
    <property type="match status" value="1"/>
</dbReference>
<keyword evidence="4" id="KW-1185">Reference proteome</keyword>
<feature type="domain" description="Gp5/Type VI secretion system Vgr protein OB-fold" evidence="2">
    <location>
        <begin position="402"/>
        <end position="468"/>
    </location>
</feature>
<evidence type="ECO:0000256" key="1">
    <source>
        <dbReference type="ARBA" id="ARBA00005558"/>
    </source>
</evidence>
<dbReference type="Pfam" id="PF05954">
    <property type="entry name" value="Phage_GPD"/>
    <property type="match status" value="1"/>
</dbReference>
<evidence type="ECO:0000313" key="4">
    <source>
        <dbReference type="Proteomes" id="UP000199120"/>
    </source>
</evidence>
<dbReference type="Pfam" id="PF04717">
    <property type="entry name" value="Phage_base_V"/>
    <property type="match status" value="1"/>
</dbReference>
<evidence type="ECO:0000259" key="2">
    <source>
        <dbReference type="Pfam" id="PF04717"/>
    </source>
</evidence>
<dbReference type="Gene3D" id="2.40.50.230">
    <property type="entry name" value="Gp5 N-terminal domain"/>
    <property type="match status" value="1"/>
</dbReference>
<dbReference type="EMBL" id="FOAJ01000018">
    <property type="protein sequence ID" value="SEL94086.1"/>
    <property type="molecule type" value="Genomic_DNA"/>
</dbReference>
<reference evidence="4" key="1">
    <citation type="submission" date="2016-10" db="EMBL/GenBank/DDBJ databases">
        <authorList>
            <person name="Varghese N."/>
            <person name="Submissions S."/>
        </authorList>
    </citation>
    <scope>NUCLEOTIDE SEQUENCE [LARGE SCALE GENOMIC DNA]</scope>
    <source>
        <strain evidence="4">LMG 26416</strain>
    </source>
</reference>
<protein>
    <submittedName>
        <fullName evidence="3">Type VI secretion system secreted protein VgrG</fullName>
    </submittedName>
</protein>
<dbReference type="InterPro" id="IPR006531">
    <property type="entry name" value="Gp5/Vgr_OB"/>
</dbReference>
<dbReference type="RefSeq" id="WP_090545313.1">
    <property type="nucleotide sequence ID" value="NZ_FNSR01000001.1"/>
</dbReference>
<dbReference type="InterPro" id="IPR037026">
    <property type="entry name" value="Vgr_OB-fold_dom_sf"/>
</dbReference>
<gene>
    <name evidence="3" type="ORF">SAMN05192542_11879</name>
</gene>
<accession>A0A1H7UBE5</accession>
<proteinExistence type="inferred from homology"/>
<dbReference type="SUPFAM" id="SSF69349">
    <property type="entry name" value="Phage fibre proteins"/>
    <property type="match status" value="1"/>
</dbReference>
<dbReference type="Proteomes" id="UP000199120">
    <property type="component" value="Unassembled WGS sequence"/>
</dbReference>
<dbReference type="STRING" id="416943.SAMN05445871_2526"/>
<dbReference type="NCBIfam" id="TIGR01646">
    <property type="entry name" value="vgr_GE"/>
    <property type="match status" value="1"/>
</dbReference>
<dbReference type="Gene3D" id="3.55.50.10">
    <property type="entry name" value="Baseplate protein-like domains"/>
    <property type="match status" value="1"/>
</dbReference>
<sequence>MASPSGTTLANRRFEFTSAAFGDDKFAVVEMEGFEAVSRPFRFTLTLVSGDASIDFDTMLNHPATFAIYGPDGTMRTPYHGVLAEFEQLHRADGYVFYRAVLVPRLWRLSLYRISEVYLNEQTIPAILEGVLKNGRLTSADYAFRLTGSYRPRSFVCQFEETYLDFVSRWMEKEGLYYHFDHSGDAEKLIVLDDRIMHDANALPLSYRPDDSLDTGAAADSVRNLVYRQKPLPREVVLLDYNYRKATLPLKASAAVSETGIGEVMLYGENFRDLAEGERYAKLRAQEIVCGGKVFSGDGTAVGVRSGYRMRLAHHYRESFNGDYLVTEVHHEGSQAGALLSGVSSARGDGARGGEIVYRNSFRAIPAEVQYRAERVTAKPRVAGTMNATIDSEGSGQYADLDEYGQYKVQLPFDKTDKNANKGSARLRMATPYAGADHGMHFPLHKDAEVLLSFIDGDPDQPVIVGSLPNSENANVVTQNNAHENRIKSAGGNQIYLGDSKDKEVMWLHSPYHNSTIGIGSIDPNGGGSLMTTTAGNSESVSLGVSNSVAIGPSNKVTVGPSNALTVSTGSSFALGMNLSASYGYSASWSAGKSVSLNSAAAVSLAKKAETLGSDFITLTAGLEPGVGVAIAKATDNLNRAFKRYNLANAAIAGQAGLAVAEGADASGVSKTGKMSVDKDNPWAWSPAVVQSSASLISGLGIANTLYSASKALDTALKSSPYTSTMRLDKSGISLIANAVPQVIEEDGQVIVENAGSYMNLKLADMSMGGSGEVSVAAGSQYSVTSKGTATLKSAADFSINSETNVAVCGTANVNVSGDSISIDAKTRLALAVAAGPNAVGPSNPCLTIEHGTVTAAGGEVIAQASNKAMLKVSDAQYVAITPGGVQIVHQKAGIQATASVTISAPSIKMG</sequence>
<name>A0A1H7UBE5_9BURK</name>
<dbReference type="OrthoDB" id="8590234at2"/>